<organism evidence="7 8">
    <name type="scientific">Ruicaihuangia caeni</name>
    <dbReference type="NCBI Taxonomy" id="3042517"/>
    <lineage>
        <taxon>Bacteria</taxon>
        <taxon>Bacillati</taxon>
        <taxon>Actinomycetota</taxon>
        <taxon>Actinomycetes</taxon>
        <taxon>Micrococcales</taxon>
        <taxon>Microbacteriaceae</taxon>
        <taxon>Ruicaihuangia</taxon>
    </lineage>
</organism>
<feature type="transmembrane region" description="Helical" evidence="6">
    <location>
        <begin position="292"/>
        <end position="319"/>
    </location>
</feature>
<reference evidence="7 8" key="1">
    <citation type="submission" date="2023-04" db="EMBL/GenBank/DDBJ databases">
        <title>Klugiella caeni sp. nov. isolated from the sludge of biochemical tank.</title>
        <authorList>
            <person name="Geng K."/>
        </authorList>
    </citation>
    <scope>NUCLEOTIDE SEQUENCE [LARGE SCALE GENOMIC DNA]</scope>
    <source>
        <strain evidence="7 8">YN-L-19</strain>
    </source>
</reference>
<gene>
    <name evidence="7" type="ORF">QF206_08980</name>
</gene>
<name>A0AAW6TB77_9MICO</name>
<dbReference type="AlphaFoldDB" id="A0AAW6TB77"/>
<keyword evidence="2" id="KW-1003">Cell membrane</keyword>
<feature type="transmembrane region" description="Helical" evidence="6">
    <location>
        <begin position="169"/>
        <end position="186"/>
    </location>
</feature>
<comment type="subcellular location">
    <subcellularLocation>
        <location evidence="1">Cell membrane</location>
        <topology evidence="1">Multi-pass membrane protein</topology>
    </subcellularLocation>
</comment>
<dbReference type="InterPro" id="IPR001851">
    <property type="entry name" value="ABC_transp_permease"/>
</dbReference>
<feature type="transmembrane region" description="Helical" evidence="6">
    <location>
        <begin position="6"/>
        <end position="27"/>
    </location>
</feature>
<dbReference type="Proteomes" id="UP001321506">
    <property type="component" value="Unassembled WGS sequence"/>
</dbReference>
<feature type="transmembrane region" description="Helical" evidence="6">
    <location>
        <begin position="92"/>
        <end position="120"/>
    </location>
</feature>
<feature type="transmembrane region" description="Helical" evidence="6">
    <location>
        <begin position="127"/>
        <end position="149"/>
    </location>
</feature>
<dbReference type="EMBL" id="JASATX010000003">
    <property type="protein sequence ID" value="MDI2099093.1"/>
    <property type="molecule type" value="Genomic_DNA"/>
</dbReference>
<protein>
    <submittedName>
        <fullName evidence="7">Branched-chain amino acid ABC transporter permease</fullName>
    </submittedName>
</protein>
<dbReference type="GO" id="GO:0015658">
    <property type="term" value="F:branched-chain amino acid transmembrane transporter activity"/>
    <property type="evidence" value="ECO:0007669"/>
    <property type="project" value="InterPro"/>
</dbReference>
<dbReference type="PANTHER" id="PTHR30482:SF10">
    <property type="entry name" value="HIGH-AFFINITY BRANCHED-CHAIN AMINO ACID TRANSPORT PROTEIN BRAE"/>
    <property type="match status" value="1"/>
</dbReference>
<proteinExistence type="predicted"/>
<comment type="caution">
    <text evidence="7">The sequence shown here is derived from an EMBL/GenBank/DDBJ whole genome shotgun (WGS) entry which is preliminary data.</text>
</comment>
<evidence type="ECO:0000313" key="7">
    <source>
        <dbReference type="EMBL" id="MDI2099093.1"/>
    </source>
</evidence>
<dbReference type="CDD" id="cd06581">
    <property type="entry name" value="TM_PBP1_LivM_like"/>
    <property type="match status" value="1"/>
</dbReference>
<dbReference type="GO" id="GO:0005886">
    <property type="term" value="C:plasma membrane"/>
    <property type="evidence" value="ECO:0007669"/>
    <property type="project" value="UniProtKB-SubCell"/>
</dbReference>
<dbReference type="Pfam" id="PF02653">
    <property type="entry name" value="BPD_transp_2"/>
    <property type="match status" value="1"/>
</dbReference>
<evidence type="ECO:0000313" key="8">
    <source>
        <dbReference type="Proteomes" id="UP001321506"/>
    </source>
</evidence>
<keyword evidence="5 6" id="KW-0472">Membrane</keyword>
<feature type="transmembrane region" description="Helical" evidence="6">
    <location>
        <begin position="247"/>
        <end position="280"/>
    </location>
</feature>
<dbReference type="InterPro" id="IPR043428">
    <property type="entry name" value="LivM-like"/>
</dbReference>
<evidence type="ECO:0000256" key="2">
    <source>
        <dbReference type="ARBA" id="ARBA00022475"/>
    </source>
</evidence>
<keyword evidence="8" id="KW-1185">Reference proteome</keyword>
<evidence type="ECO:0000256" key="1">
    <source>
        <dbReference type="ARBA" id="ARBA00004651"/>
    </source>
</evidence>
<feature type="transmembrane region" description="Helical" evidence="6">
    <location>
        <begin position="220"/>
        <end position="241"/>
    </location>
</feature>
<sequence length="366" mass="39074">MLKNRWATRVIDMVPVALFAIIVLLAMQSPDLQTPARVMVVNAVMVVGSYIFIGNSGILSFGHIGFAAVGAYVSALATMSPRIKSGLLDGAPAWLVAIEINPALGILLGGLGAALVGWVVSLSIMRLSGLSAGIATLAMLVMIQVVVGNADPITGGKNSLIGIPGGTDVYVPLLWLIAICVLAYVFQHTRTGRRLRASREDEVAARSIGIKVTHERRVSFVLSAFAVGIGGALYGQVLGSINADAFYFTLTFAVLLMLVFGGMNSLFGALVGTLVITVLGEVLRRWERGVELFGFMFTGQAGIREIVLGIAMLVVLFLFREGLTRGREFSGLFKKRPQAIRTTVIPTAGSKEKREPVQEEKEAVRS</sequence>
<accession>A0AAW6TB77</accession>
<dbReference type="RefSeq" id="WP_281488876.1">
    <property type="nucleotide sequence ID" value="NZ_JASATX010000003.1"/>
</dbReference>
<evidence type="ECO:0000256" key="6">
    <source>
        <dbReference type="SAM" id="Phobius"/>
    </source>
</evidence>
<dbReference type="PANTHER" id="PTHR30482">
    <property type="entry name" value="HIGH-AFFINITY BRANCHED-CHAIN AMINO ACID TRANSPORT SYSTEM PERMEASE"/>
    <property type="match status" value="1"/>
</dbReference>
<evidence type="ECO:0000256" key="3">
    <source>
        <dbReference type="ARBA" id="ARBA00022692"/>
    </source>
</evidence>
<keyword evidence="4 6" id="KW-1133">Transmembrane helix</keyword>
<evidence type="ECO:0000256" key="4">
    <source>
        <dbReference type="ARBA" id="ARBA00022989"/>
    </source>
</evidence>
<feature type="transmembrane region" description="Helical" evidence="6">
    <location>
        <begin position="39"/>
        <end position="72"/>
    </location>
</feature>
<keyword evidence="3 6" id="KW-0812">Transmembrane</keyword>
<evidence type="ECO:0000256" key="5">
    <source>
        <dbReference type="ARBA" id="ARBA00023136"/>
    </source>
</evidence>